<dbReference type="AlphaFoldDB" id="A0AAW1ANT3"/>
<keyword evidence="1" id="KW-0597">Phosphoprotein</keyword>
<feature type="region of interest" description="Disordered" evidence="5">
    <location>
        <begin position="287"/>
        <end position="326"/>
    </location>
</feature>
<keyword evidence="2" id="KW-0677">Repeat</keyword>
<sequence>MPPRTSRLLPQSLPPSLPPPPPPLQGKRAAGQPAAGSGASRALWSGGVGAGEPVGAPLRRGSRGPGGFSPRASLLPRVGGLRSGIALGRPAGRPARPPPPASEPHGWPCVVLAEGLREYFSQFGEVKECLVMRDPLTKRSRGFGFVTFMDQAGVDKVLAQSRHELDSKTIDPKVAFPRRAQPKMVTRTKKIFVGGLSVNTTVEDVKQYFEQFGKPVFGGSCPPVWSAEEGIPVVACPTRALEAVQWQDLEPAERRMVGEQVALHFSLALAAGPARRAWPVLKASLGPAGQHRPWRRKAREDDERAGSCRAPRGAGPAGRPLSSCHNSPHQGLPLMLSAAGPLILPPALSFHGHMSRLGQAGWLGEEGASAVLRAGLGTQLTGPPSASSLPPFAWSRWCRARPRGRNVALFSLVTPRRPELCWSLLFSALDLGAIAFIAPHCLLRDLLACLWLSGGKVFPEAPQPRGDGQFGVDDAMLMFDKTTNRHRGFGFVTFESEDIVEKVCEIHFHEINNKMVECKKAQPKEVMSPTGSARGRSRVMPYGMDAFMLGIGMLGYPGFQAATYTSRSYTSIAPGYTYQFPEFRVERTPLPSAPVLPELTAIPLTAYGPMAAAAAAAVVRGTGSTPSRTGGFLGTTSPGPMAELYGAANQDSGVSSYISAASPAPSTGFGHSLGGPLIATAFTNGYH</sequence>
<protein>
    <submittedName>
        <fullName evidence="7">RNA-binding protein Musashi 1</fullName>
    </submittedName>
</protein>
<feature type="compositionally biased region" description="Pro residues" evidence="5">
    <location>
        <begin position="12"/>
        <end position="24"/>
    </location>
</feature>
<dbReference type="PROSITE" id="PS50102">
    <property type="entry name" value="RRM"/>
    <property type="match status" value="1"/>
</dbReference>
<dbReference type="SMART" id="SM00360">
    <property type="entry name" value="RRM"/>
    <property type="match status" value="2"/>
</dbReference>
<dbReference type="InterPro" id="IPR000504">
    <property type="entry name" value="RRM_dom"/>
</dbReference>
<keyword evidence="3 4" id="KW-0694">RNA-binding</keyword>
<dbReference type="GO" id="GO:0006417">
    <property type="term" value="P:regulation of translation"/>
    <property type="evidence" value="ECO:0007669"/>
    <property type="project" value="TreeGrafter"/>
</dbReference>
<proteinExistence type="predicted"/>
<keyword evidence="8" id="KW-1185">Reference proteome</keyword>
<gene>
    <name evidence="7" type="ORF">NXF25_017847</name>
</gene>
<name>A0AAW1ANT3_CROAD</name>
<dbReference type="GO" id="GO:0003729">
    <property type="term" value="F:mRNA binding"/>
    <property type="evidence" value="ECO:0007669"/>
    <property type="project" value="TreeGrafter"/>
</dbReference>
<dbReference type="FunFam" id="3.30.70.330:FF:000596">
    <property type="entry name" value="RNA-binding protein Musashi homolog 1"/>
    <property type="match status" value="1"/>
</dbReference>
<comment type="caution">
    <text evidence="7">The sequence shown here is derived from an EMBL/GenBank/DDBJ whole genome shotgun (WGS) entry which is preliminary data.</text>
</comment>
<dbReference type="PANTHER" id="PTHR48032:SF3">
    <property type="entry name" value="RNA-BINDING PROTEIN MUSASHI HOMOLOG 1"/>
    <property type="match status" value="1"/>
</dbReference>
<accession>A0AAW1ANT3</accession>
<reference evidence="7 8" key="1">
    <citation type="journal article" date="2024" name="Proc. Natl. Acad. Sci. U.S.A.">
        <title>The genetic regulatory architecture and epigenomic basis for age-related changes in rattlesnake venom.</title>
        <authorList>
            <person name="Hogan M.P."/>
            <person name="Holding M.L."/>
            <person name="Nystrom G.S."/>
            <person name="Colston T.J."/>
            <person name="Bartlett D.A."/>
            <person name="Mason A.J."/>
            <person name="Ellsworth S.A."/>
            <person name="Rautsaw R.M."/>
            <person name="Lawrence K.C."/>
            <person name="Strickland J.L."/>
            <person name="He B."/>
            <person name="Fraser P."/>
            <person name="Margres M.J."/>
            <person name="Gilbert D.M."/>
            <person name="Gibbs H.L."/>
            <person name="Parkinson C.L."/>
            <person name="Rokyta D.R."/>
        </authorList>
    </citation>
    <scope>NUCLEOTIDE SEQUENCE [LARGE SCALE GENOMIC DNA]</scope>
    <source>
        <strain evidence="7">DRR0105</strain>
    </source>
</reference>
<evidence type="ECO:0000256" key="5">
    <source>
        <dbReference type="SAM" id="MobiDB-lite"/>
    </source>
</evidence>
<dbReference type="SUPFAM" id="SSF54928">
    <property type="entry name" value="RNA-binding domain, RBD"/>
    <property type="match status" value="2"/>
</dbReference>
<dbReference type="Gene3D" id="3.30.70.330">
    <property type="match status" value="3"/>
</dbReference>
<evidence type="ECO:0000259" key="6">
    <source>
        <dbReference type="PROSITE" id="PS50102"/>
    </source>
</evidence>
<dbReference type="EMBL" id="JAOTOJ010000018">
    <property type="protein sequence ID" value="KAK9391458.1"/>
    <property type="molecule type" value="Genomic_DNA"/>
</dbReference>
<dbReference type="GO" id="GO:0005737">
    <property type="term" value="C:cytoplasm"/>
    <property type="evidence" value="ECO:0007669"/>
    <property type="project" value="TreeGrafter"/>
</dbReference>
<feature type="compositionally biased region" description="Low complexity" evidence="5">
    <location>
        <begin position="309"/>
        <end position="320"/>
    </location>
</feature>
<evidence type="ECO:0000256" key="3">
    <source>
        <dbReference type="ARBA" id="ARBA00022884"/>
    </source>
</evidence>
<evidence type="ECO:0000313" key="7">
    <source>
        <dbReference type="EMBL" id="KAK9391458.1"/>
    </source>
</evidence>
<dbReference type="InterPro" id="IPR012677">
    <property type="entry name" value="Nucleotide-bd_a/b_plait_sf"/>
</dbReference>
<dbReference type="GO" id="GO:0007417">
    <property type="term" value="P:central nervous system development"/>
    <property type="evidence" value="ECO:0007669"/>
    <property type="project" value="TreeGrafter"/>
</dbReference>
<feature type="compositionally biased region" description="Low complexity" evidence="5">
    <location>
        <begin position="1"/>
        <end position="11"/>
    </location>
</feature>
<evidence type="ECO:0000256" key="2">
    <source>
        <dbReference type="ARBA" id="ARBA00022737"/>
    </source>
</evidence>
<dbReference type="PANTHER" id="PTHR48032">
    <property type="entry name" value="RNA-BINDING PROTEIN MUSASHI HOMOLOG RBP6"/>
    <property type="match status" value="1"/>
</dbReference>
<dbReference type="Pfam" id="PF00076">
    <property type="entry name" value="RRM_1"/>
    <property type="match status" value="2"/>
</dbReference>
<organism evidence="7 8">
    <name type="scientific">Crotalus adamanteus</name>
    <name type="common">Eastern diamondback rattlesnake</name>
    <dbReference type="NCBI Taxonomy" id="8729"/>
    <lineage>
        <taxon>Eukaryota</taxon>
        <taxon>Metazoa</taxon>
        <taxon>Chordata</taxon>
        <taxon>Craniata</taxon>
        <taxon>Vertebrata</taxon>
        <taxon>Euteleostomi</taxon>
        <taxon>Lepidosauria</taxon>
        <taxon>Squamata</taxon>
        <taxon>Bifurcata</taxon>
        <taxon>Unidentata</taxon>
        <taxon>Episquamata</taxon>
        <taxon>Toxicofera</taxon>
        <taxon>Serpentes</taxon>
        <taxon>Colubroidea</taxon>
        <taxon>Viperidae</taxon>
        <taxon>Crotalinae</taxon>
        <taxon>Crotalus</taxon>
    </lineage>
</organism>
<dbReference type="InterPro" id="IPR035979">
    <property type="entry name" value="RBD_domain_sf"/>
</dbReference>
<evidence type="ECO:0000256" key="4">
    <source>
        <dbReference type="PROSITE-ProRule" id="PRU00176"/>
    </source>
</evidence>
<feature type="region of interest" description="Disordered" evidence="5">
    <location>
        <begin position="1"/>
        <end position="105"/>
    </location>
</feature>
<evidence type="ECO:0000256" key="1">
    <source>
        <dbReference type="ARBA" id="ARBA00022553"/>
    </source>
</evidence>
<evidence type="ECO:0000313" key="8">
    <source>
        <dbReference type="Proteomes" id="UP001474421"/>
    </source>
</evidence>
<feature type="domain" description="RRM" evidence="6">
    <location>
        <begin position="114"/>
        <end position="190"/>
    </location>
</feature>
<feature type="compositionally biased region" description="Low complexity" evidence="5">
    <location>
        <begin position="28"/>
        <end position="42"/>
    </location>
</feature>
<dbReference type="Proteomes" id="UP001474421">
    <property type="component" value="Unassembled WGS sequence"/>
</dbReference>